<evidence type="ECO:0000313" key="1">
    <source>
        <dbReference type="EMBL" id="MBW97266.1"/>
    </source>
</evidence>
<protein>
    <submittedName>
        <fullName evidence="1">Uncharacterized protein</fullName>
    </submittedName>
</protein>
<dbReference type="EMBL" id="GGEC01016783">
    <property type="protein sequence ID" value="MBW97266.1"/>
    <property type="molecule type" value="Transcribed_RNA"/>
</dbReference>
<sequence>MVFMVFREPILFQSRFSLQRTMLII</sequence>
<accession>A0A2P2JUW1</accession>
<organism evidence="1">
    <name type="scientific">Rhizophora mucronata</name>
    <name type="common">Asiatic mangrove</name>
    <dbReference type="NCBI Taxonomy" id="61149"/>
    <lineage>
        <taxon>Eukaryota</taxon>
        <taxon>Viridiplantae</taxon>
        <taxon>Streptophyta</taxon>
        <taxon>Embryophyta</taxon>
        <taxon>Tracheophyta</taxon>
        <taxon>Spermatophyta</taxon>
        <taxon>Magnoliopsida</taxon>
        <taxon>eudicotyledons</taxon>
        <taxon>Gunneridae</taxon>
        <taxon>Pentapetalae</taxon>
        <taxon>rosids</taxon>
        <taxon>fabids</taxon>
        <taxon>Malpighiales</taxon>
        <taxon>Rhizophoraceae</taxon>
        <taxon>Rhizophora</taxon>
    </lineage>
</organism>
<proteinExistence type="predicted"/>
<dbReference type="AlphaFoldDB" id="A0A2P2JUW1"/>
<name>A0A2P2JUW1_RHIMU</name>
<reference evidence="1" key="1">
    <citation type="submission" date="2018-02" db="EMBL/GenBank/DDBJ databases">
        <title>Rhizophora mucronata_Transcriptome.</title>
        <authorList>
            <person name="Meera S.P."/>
            <person name="Sreeshan A."/>
            <person name="Augustine A."/>
        </authorList>
    </citation>
    <scope>NUCLEOTIDE SEQUENCE</scope>
    <source>
        <tissue evidence="1">Leaf</tissue>
    </source>
</reference>